<keyword evidence="2" id="KW-1185">Reference proteome</keyword>
<dbReference type="EnsemblPlants" id="KQL05291">
    <property type="protein sequence ID" value="KQL05291"/>
    <property type="gene ID" value="SETIT_003660mg"/>
</dbReference>
<protein>
    <submittedName>
        <fullName evidence="1">Uncharacterized protein</fullName>
    </submittedName>
</protein>
<sequence>MHRLFYYITVHNLLGGGRNGALNLSLTHLEPADIARQHGATCRTKDEIKPCKRVRGLKQPFH</sequence>
<evidence type="ECO:0000313" key="2">
    <source>
        <dbReference type="Proteomes" id="UP000004995"/>
    </source>
</evidence>
<dbReference type="AlphaFoldDB" id="K3XP37"/>
<reference evidence="1" key="2">
    <citation type="submission" date="2018-08" db="UniProtKB">
        <authorList>
            <consortium name="EnsemblPlants"/>
        </authorList>
    </citation>
    <scope>IDENTIFICATION</scope>
    <source>
        <strain evidence="1">Yugu1</strain>
    </source>
</reference>
<accession>K3XP37</accession>
<reference evidence="2" key="1">
    <citation type="journal article" date="2012" name="Nat. Biotechnol.">
        <title>Reference genome sequence of the model plant Setaria.</title>
        <authorList>
            <person name="Bennetzen J.L."/>
            <person name="Schmutz J."/>
            <person name="Wang H."/>
            <person name="Percifield R."/>
            <person name="Hawkins J."/>
            <person name="Pontaroli A.C."/>
            <person name="Estep M."/>
            <person name="Feng L."/>
            <person name="Vaughn J.N."/>
            <person name="Grimwood J."/>
            <person name="Jenkins J."/>
            <person name="Barry K."/>
            <person name="Lindquist E."/>
            <person name="Hellsten U."/>
            <person name="Deshpande S."/>
            <person name="Wang X."/>
            <person name="Wu X."/>
            <person name="Mitros T."/>
            <person name="Triplett J."/>
            <person name="Yang X."/>
            <person name="Ye C.Y."/>
            <person name="Mauro-Herrera M."/>
            <person name="Wang L."/>
            <person name="Li P."/>
            <person name="Sharma M."/>
            <person name="Sharma R."/>
            <person name="Ronald P.C."/>
            <person name="Panaud O."/>
            <person name="Kellogg E.A."/>
            <person name="Brutnell T.P."/>
            <person name="Doust A.N."/>
            <person name="Tuskan G.A."/>
            <person name="Rokhsar D."/>
            <person name="Devos K.M."/>
        </authorList>
    </citation>
    <scope>NUCLEOTIDE SEQUENCE [LARGE SCALE GENOMIC DNA]</scope>
    <source>
        <strain evidence="2">cv. Yugu1</strain>
    </source>
</reference>
<dbReference type="Proteomes" id="UP000004995">
    <property type="component" value="Unassembled WGS sequence"/>
</dbReference>
<dbReference type="InParanoid" id="K3XP37"/>
<evidence type="ECO:0000313" key="1">
    <source>
        <dbReference type="EnsemblPlants" id="KQL05291"/>
    </source>
</evidence>
<proteinExistence type="predicted"/>
<dbReference type="Gramene" id="KQL05291">
    <property type="protein sequence ID" value="KQL05291"/>
    <property type="gene ID" value="SETIT_003660mg"/>
</dbReference>
<dbReference type="HOGENOM" id="CLU_2908379_0_0_1"/>
<name>K3XP37_SETIT</name>
<dbReference type="EMBL" id="AGNK02003048">
    <property type="status" value="NOT_ANNOTATED_CDS"/>
    <property type="molecule type" value="Genomic_DNA"/>
</dbReference>
<organism evidence="1 2">
    <name type="scientific">Setaria italica</name>
    <name type="common">Foxtail millet</name>
    <name type="synonym">Panicum italicum</name>
    <dbReference type="NCBI Taxonomy" id="4555"/>
    <lineage>
        <taxon>Eukaryota</taxon>
        <taxon>Viridiplantae</taxon>
        <taxon>Streptophyta</taxon>
        <taxon>Embryophyta</taxon>
        <taxon>Tracheophyta</taxon>
        <taxon>Spermatophyta</taxon>
        <taxon>Magnoliopsida</taxon>
        <taxon>Liliopsida</taxon>
        <taxon>Poales</taxon>
        <taxon>Poaceae</taxon>
        <taxon>PACMAD clade</taxon>
        <taxon>Panicoideae</taxon>
        <taxon>Panicodae</taxon>
        <taxon>Paniceae</taxon>
        <taxon>Cenchrinae</taxon>
        <taxon>Setaria</taxon>
    </lineage>
</organism>